<dbReference type="AlphaFoldDB" id="A0A8J4VEF6"/>
<proteinExistence type="predicted"/>
<reference evidence="1" key="1">
    <citation type="submission" date="2020-03" db="EMBL/GenBank/DDBJ databases">
        <title>Castanea mollissima Vanexum genome sequencing.</title>
        <authorList>
            <person name="Staton M."/>
        </authorList>
    </citation>
    <scope>NUCLEOTIDE SEQUENCE</scope>
    <source>
        <tissue evidence="1">Leaf</tissue>
    </source>
</reference>
<evidence type="ECO:0000313" key="2">
    <source>
        <dbReference type="Proteomes" id="UP000737018"/>
    </source>
</evidence>
<accession>A0A8J4VEF6</accession>
<sequence>MCHLGKHILHKREWSCKRFWHHDWNITRGQLHLQSRLQNSGAEHVAKFVLSWSRWDLERTSETRRCALKVFMDGLPKTIDKDILEVWDALNNLWPQKKVLVVYIR</sequence>
<protein>
    <submittedName>
        <fullName evidence="1">Uncharacterized protein</fullName>
    </submittedName>
</protein>
<name>A0A8J4VEF6_9ROSI</name>
<dbReference type="EMBL" id="JRKL02002590">
    <property type="protein sequence ID" value="KAF3958318.1"/>
    <property type="molecule type" value="Genomic_DNA"/>
</dbReference>
<organism evidence="1 2">
    <name type="scientific">Castanea mollissima</name>
    <name type="common">Chinese chestnut</name>
    <dbReference type="NCBI Taxonomy" id="60419"/>
    <lineage>
        <taxon>Eukaryota</taxon>
        <taxon>Viridiplantae</taxon>
        <taxon>Streptophyta</taxon>
        <taxon>Embryophyta</taxon>
        <taxon>Tracheophyta</taxon>
        <taxon>Spermatophyta</taxon>
        <taxon>Magnoliopsida</taxon>
        <taxon>eudicotyledons</taxon>
        <taxon>Gunneridae</taxon>
        <taxon>Pentapetalae</taxon>
        <taxon>rosids</taxon>
        <taxon>fabids</taxon>
        <taxon>Fagales</taxon>
        <taxon>Fagaceae</taxon>
        <taxon>Castanea</taxon>
    </lineage>
</organism>
<evidence type="ECO:0000313" key="1">
    <source>
        <dbReference type="EMBL" id="KAF3958318.1"/>
    </source>
</evidence>
<gene>
    <name evidence="1" type="ORF">CMV_016770</name>
</gene>
<comment type="caution">
    <text evidence="1">The sequence shown here is derived from an EMBL/GenBank/DDBJ whole genome shotgun (WGS) entry which is preliminary data.</text>
</comment>
<keyword evidence="2" id="KW-1185">Reference proteome</keyword>
<dbReference type="Proteomes" id="UP000737018">
    <property type="component" value="Unassembled WGS sequence"/>
</dbReference>